<protein>
    <recommendedName>
        <fullName evidence="5">FRIGIDA-like protein</fullName>
    </recommendedName>
</protein>
<evidence type="ECO:0000256" key="1">
    <source>
        <dbReference type="ARBA" id="ARBA00008956"/>
    </source>
</evidence>
<dbReference type="RefSeq" id="XP_011095502.1">
    <property type="nucleotide sequence ID" value="XM_011097200.2"/>
</dbReference>
<dbReference type="PANTHER" id="PTHR31791">
    <property type="entry name" value="FRIGIDA-LIKE PROTEIN 3-RELATED"/>
    <property type="match status" value="1"/>
</dbReference>
<keyword evidence="3 5" id="KW-0221">Differentiation</keyword>
<comment type="similarity">
    <text evidence="1 5">Belongs to the Frigida family.</text>
</comment>
<dbReference type="InParanoid" id="A0A6I9UC83"/>
<evidence type="ECO:0000256" key="5">
    <source>
        <dbReference type="RuleBase" id="RU364012"/>
    </source>
</evidence>
<evidence type="ECO:0000256" key="4">
    <source>
        <dbReference type="ARBA" id="ARBA00023089"/>
    </source>
</evidence>
<dbReference type="Pfam" id="PF07899">
    <property type="entry name" value="Frigida"/>
    <property type="match status" value="1"/>
</dbReference>
<reference evidence="8" key="1">
    <citation type="submission" date="2025-08" db="UniProtKB">
        <authorList>
            <consortium name="RefSeq"/>
        </authorList>
    </citation>
    <scope>IDENTIFICATION</scope>
</reference>
<organism evidence="7 8">
    <name type="scientific">Sesamum indicum</name>
    <name type="common">Oriental sesame</name>
    <name type="synonym">Sesamum orientale</name>
    <dbReference type="NCBI Taxonomy" id="4182"/>
    <lineage>
        <taxon>Eukaryota</taxon>
        <taxon>Viridiplantae</taxon>
        <taxon>Streptophyta</taxon>
        <taxon>Embryophyta</taxon>
        <taxon>Tracheophyta</taxon>
        <taxon>Spermatophyta</taxon>
        <taxon>Magnoliopsida</taxon>
        <taxon>eudicotyledons</taxon>
        <taxon>Gunneridae</taxon>
        <taxon>Pentapetalae</taxon>
        <taxon>asterids</taxon>
        <taxon>lamiids</taxon>
        <taxon>Lamiales</taxon>
        <taxon>Pedaliaceae</taxon>
        <taxon>Sesamum</taxon>
    </lineage>
</organism>
<accession>A0A6I9UC83</accession>
<dbReference type="InterPro" id="IPR012474">
    <property type="entry name" value="Frigida"/>
</dbReference>
<dbReference type="FunCoup" id="A0A6I9UC83">
    <property type="interactions" value="410"/>
</dbReference>
<evidence type="ECO:0000313" key="8">
    <source>
        <dbReference type="RefSeq" id="XP_011095502.1"/>
    </source>
</evidence>
<feature type="region of interest" description="Disordered" evidence="6">
    <location>
        <begin position="370"/>
        <end position="429"/>
    </location>
</feature>
<feature type="compositionally biased region" description="Polar residues" evidence="6">
    <location>
        <begin position="414"/>
        <end position="426"/>
    </location>
</feature>
<dbReference type="Gramene" id="SIN_1014367.t">
    <property type="protein sequence ID" value="SIN_1014367.t"/>
    <property type="gene ID" value="SIN_1014367"/>
</dbReference>
<name>A0A6I9UC83_SESIN</name>
<gene>
    <name evidence="8" type="primary">LOC105174940</name>
</gene>
<evidence type="ECO:0000313" key="7">
    <source>
        <dbReference type="Proteomes" id="UP000504604"/>
    </source>
</evidence>
<sequence length="522" mass="56908">MALTTVQSIEKALNLVDGKKENLKKAFEELQSRSSLLSSLNFTWPDLDAYFSSIQTQLLQKLSILQALESSQTQNIIEPVKRKDSLSSEPVPARPELKSLCENMDGLGLRKYVVERPKERTAVRVELADAFKHAPDPGSMVLDALEGFWDGKIGNGSRLRTACVVLLEELMRAGVKIGPEVRERALAVALEWKGKMAANSGNGGDGDEEGKEEEGGLETLGYLQLLATYKLLNDGGNDENELIDCVVLIARYRQAVDLCRILGLESKVSDVVQRLINKGKQLLALKFIIEFELTDEFPPVPLLKAHVMDSKKIAEKVRKTGKSSRQSLNDAAMKEISALKSVIKCIEDHALESQYPKDELVARIEKLEKEKADRKRPAAAPVPKPQQQVKQQKQNGNKRMKGAAGPSAFKRKTLANSGVPSSQPSSVKRAGLLPDHAAPYLSSPAGTYGMAGSLVAAAPYGSSSADLYVLSGAPVGFSGNLNPSVSNPYPSETHAQPGYYDRAIGYGGYDVPSQYHPAYYPQ</sequence>
<feature type="compositionally biased region" description="Low complexity" evidence="6">
    <location>
        <begin position="378"/>
        <end position="394"/>
    </location>
</feature>
<evidence type="ECO:0000256" key="6">
    <source>
        <dbReference type="SAM" id="MobiDB-lite"/>
    </source>
</evidence>
<evidence type="ECO:0000256" key="3">
    <source>
        <dbReference type="ARBA" id="ARBA00022782"/>
    </source>
</evidence>
<evidence type="ECO:0000256" key="2">
    <source>
        <dbReference type="ARBA" id="ARBA00022473"/>
    </source>
</evidence>
<dbReference type="GO" id="GO:0030154">
    <property type="term" value="P:cell differentiation"/>
    <property type="evidence" value="ECO:0007669"/>
    <property type="project" value="UniProtKB-KW"/>
</dbReference>
<dbReference type="GeneID" id="105174940"/>
<dbReference type="PANTHER" id="PTHR31791:SF47">
    <property type="entry name" value="INACTIVE FRIGIDA-LIKE PROTEIN 2"/>
    <property type="match status" value="1"/>
</dbReference>
<dbReference type="GO" id="GO:0009908">
    <property type="term" value="P:flower development"/>
    <property type="evidence" value="ECO:0007669"/>
    <property type="project" value="UniProtKB-KW"/>
</dbReference>
<keyword evidence="7" id="KW-1185">Reference proteome</keyword>
<dbReference type="OrthoDB" id="1166059at2759"/>
<keyword evidence="4 5" id="KW-0287">Flowering</keyword>
<proteinExistence type="inferred from homology"/>
<dbReference type="KEGG" id="sind:105174940"/>
<keyword evidence="2 5" id="KW-0217">Developmental protein</keyword>
<dbReference type="AlphaFoldDB" id="A0A6I9UC83"/>
<dbReference type="Proteomes" id="UP000504604">
    <property type="component" value="Linkage group LG12"/>
</dbReference>